<keyword evidence="1" id="KW-0812">Transmembrane</keyword>
<gene>
    <name evidence="2" type="ORF">OBBRIDRAFT_795147</name>
</gene>
<accession>A0A8E2DHS3</accession>
<evidence type="ECO:0000256" key="1">
    <source>
        <dbReference type="SAM" id="Phobius"/>
    </source>
</evidence>
<organism evidence="2 3">
    <name type="scientific">Obba rivulosa</name>
    <dbReference type="NCBI Taxonomy" id="1052685"/>
    <lineage>
        <taxon>Eukaryota</taxon>
        <taxon>Fungi</taxon>
        <taxon>Dikarya</taxon>
        <taxon>Basidiomycota</taxon>
        <taxon>Agaricomycotina</taxon>
        <taxon>Agaricomycetes</taxon>
        <taxon>Polyporales</taxon>
        <taxon>Gelatoporiaceae</taxon>
        <taxon>Obba</taxon>
    </lineage>
</organism>
<keyword evidence="1" id="KW-1133">Transmembrane helix</keyword>
<dbReference type="AlphaFoldDB" id="A0A8E2DHS3"/>
<keyword evidence="1" id="KW-0472">Membrane</keyword>
<feature type="transmembrane region" description="Helical" evidence="1">
    <location>
        <begin position="185"/>
        <end position="205"/>
    </location>
</feature>
<dbReference type="Proteomes" id="UP000250043">
    <property type="component" value="Unassembled WGS sequence"/>
</dbReference>
<feature type="transmembrane region" description="Helical" evidence="1">
    <location>
        <begin position="351"/>
        <end position="376"/>
    </location>
</feature>
<evidence type="ECO:0000313" key="2">
    <source>
        <dbReference type="EMBL" id="OCH88525.1"/>
    </source>
</evidence>
<feature type="transmembrane region" description="Helical" evidence="1">
    <location>
        <begin position="157"/>
        <end position="179"/>
    </location>
</feature>
<proteinExistence type="predicted"/>
<dbReference type="OrthoDB" id="9451547at2759"/>
<keyword evidence="3" id="KW-1185">Reference proteome</keyword>
<sequence length="402" mass="45805">MSDILGLVPDPSGRGTFNIFTTCLSVLILCSWTAIHIKITEHLLYNKMLYALMTIFAPEVTLTVAIVELVSVVQHKRKLKVTSELIGTEQEEKTEQQQLKWTLVEGFYALMGGFLIKDGPTEHVASLSDMITLTGHGVISCRPSYSKDIRDKSKADTLSKLITIFQAMWFVIQCIARHVQHLPLSTLELGTLGYVAITFMMYGVWTHKPKDVRTCIVIEVKEAWCNQNWIRFLDKQQTDSEQTGQPKRKAMANTVDPLYWLRLWSMPLLLSSSRMGQELRNDKSTRRFASLVYVVVCISFGVWHCVAWNNYFPSRIEQLLWRISSVLSALPGVILLIAFKTSKFGESGHPVRLALASGLIFVWTALYIFARGFLFVEMFLSLRRMPAAVFETVKWTDFIPHI</sequence>
<name>A0A8E2DHS3_9APHY</name>
<dbReference type="PANTHER" id="PTHR35043">
    <property type="entry name" value="TRANSCRIPTION FACTOR DOMAIN-CONTAINING PROTEIN"/>
    <property type="match status" value="1"/>
</dbReference>
<dbReference type="PANTHER" id="PTHR35043:SF7">
    <property type="entry name" value="TRANSCRIPTION FACTOR DOMAIN-CONTAINING PROTEIN"/>
    <property type="match status" value="1"/>
</dbReference>
<evidence type="ECO:0000313" key="3">
    <source>
        <dbReference type="Proteomes" id="UP000250043"/>
    </source>
</evidence>
<dbReference type="EMBL" id="KV722450">
    <property type="protein sequence ID" value="OCH88525.1"/>
    <property type="molecule type" value="Genomic_DNA"/>
</dbReference>
<feature type="transmembrane region" description="Helical" evidence="1">
    <location>
        <begin position="319"/>
        <end position="339"/>
    </location>
</feature>
<feature type="transmembrane region" description="Helical" evidence="1">
    <location>
        <begin position="258"/>
        <end position="276"/>
    </location>
</feature>
<reference evidence="2 3" key="1">
    <citation type="submission" date="2016-07" db="EMBL/GenBank/DDBJ databases">
        <title>Draft genome of the white-rot fungus Obba rivulosa 3A-2.</title>
        <authorList>
            <consortium name="DOE Joint Genome Institute"/>
            <person name="Miettinen O."/>
            <person name="Riley R."/>
            <person name="Acob R."/>
            <person name="Barry K."/>
            <person name="Cullen D."/>
            <person name="De Vries R."/>
            <person name="Hainaut M."/>
            <person name="Hatakka A."/>
            <person name="Henrissat B."/>
            <person name="Hilden K."/>
            <person name="Kuo R."/>
            <person name="Labutti K."/>
            <person name="Lipzen A."/>
            <person name="Makela M.R."/>
            <person name="Sandor L."/>
            <person name="Spatafora J.W."/>
            <person name="Grigoriev I.V."/>
            <person name="Hibbett D.S."/>
        </authorList>
    </citation>
    <scope>NUCLEOTIDE SEQUENCE [LARGE SCALE GENOMIC DNA]</scope>
    <source>
        <strain evidence="2 3">3A-2</strain>
    </source>
</reference>
<protein>
    <submittedName>
        <fullName evidence="2">Uncharacterized protein</fullName>
    </submittedName>
</protein>
<feature type="transmembrane region" description="Helical" evidence="1">
    <location>
        <begin position="288"/>
        <end position="307"/>
    </location>
</feature>
<feature type="transmembrane region" description="Helical" evidence="1">
    <location>
        <begin position="49"/>
        <end position="70"/>
    </location>
</feature>
<feature type="transmembrane region" description="Helical" evidence="1">
    <location>
        <begin position="17"/>
        <end position="37"/>
    </location>
</feature>